<dbReference type="RefSeq" id="WP_248008198.1">
    <property type="nucleotide sequence ID" value="NZ_JAJHVV010000004.1"/>
</dbReference>
<proteinExistence type="predicted"/>
<dbReference type="AlphaFoldDB" id="A0A9X2BHK8"/>
<protein>
    <submittedName>
        <fullName evidence="1">DUF2799 domain-containing protein</fullName>
    </submittedName>
</protein>
<keyword evidence="2" id="KW-1185">Reference proteome</keyword>
<dbReference type="PROSITE" id="PS51257">
    <property type="entry name" value="PROKAR_LIPOPROTEIN"/>
    <property type="match status" value="1"/>
</dbReference>
<evidence type="ECO:0000313" key="2">
    <source>
        <dbReference type="Proteomes" id="UP001139559"/>
    </source>
</evidence>
<name>A0A9X2BHK8_9VIBR</name>
<dbReference type="Pfam" id="PF10973">
    <property type="entry name" value="DUF2799"/>
    <property type="match status" value="1"/>
</dbReference>
<evidence type="ECO:0000313" key="1">
    <source>
        <dbReference type="EMBL" id="MCK6263090.1"/>
    </source>
</evidence>
<sequence length="117" mass="13140">MRYIGLLITLFVVGCAQLSTPESMAEADWSEFGKQRGVEGQLFHSQERLAKYDTQGVLTDELYMAYENGYGEGKAEYCSQSAHMLGVMGKPYRGVCDDINIWFRQDYDSGRQSGSSL</sequence>
<comment type="caution">
    <text evidence="1">The sequence shown here is derived from an EMBL/GenBank/DDBJ whole genome shotgun (WGS) entry which is preliminary data.</text>
</comment>
<organism evidence="1 2">
    <name type="scientific">Vibrio amylolyticus</name>
    <dbReference type="NCBI Taxonomy" id="2847292"/>
    <lineage>
        <taxon>Bacteria</taxon>
        <taxon>Pseudomonadati</taxon>
        <taxon>Pseudomonadota</taxon>
        <taxon>Gammaproteobacteria</taxon>
        <taxon>Vibrionales</taxon>
        <taxon>Vibrionaceae</taxon>
        <taxon>Vibrio</taxon>
    </lineage>
</organism>
<dbReference type="EMBL" id="JAJHVV010000004">
    <property type="protein sequence ID" value="MCK6263090.1"/>
    <property type="molecule type" value="Genomic_DNA"/>
</dbReference>
<dbReference type="Proteomes" id="UP001139559">
    <property type="component" value="Unassembled WGS sequence"/>
</dbReference>
<gene>
    <name evidence="1" type="ORF">KP803_07365</name>
</gene>
<dbReference type="InterPro" id="IPR021242">
    <property type="entry name" value="DUF2799"/>
</dbReference>
<reference evidence="1" key="1">
    <citation type="submission" date="2021-11" db="EMBL/GenBank/DDBJ databases">
        <title>Vibrio ZSDE26 sp. nov. and Vibrio ZSDZ34 sp. nov., isolated from coastal seawater in Qingdao.</title>
        <authorList>
            <person name="Zhang P."/>
        </authorList>
    </citation>
    <scope>NUCLEOTIDE SEQUENCE</scope>
    <source>
        <strain evidence="1">ZSDE26</strain>
    </source>
</reference>
<accession>A0A9X2BHK8</accession>